<evidence type="ECO:0000313" key="15">
    <source>
        <dbReference type="Proteomes" id="UP000785679"/>
    </source>
</evidence>
<evidence type="ECO:0000256" key="9">
    <source>
        <dbReference type="ARBA" id="ARBA00023004"/>
    </source>
</evidence>
<evidence type="ECO:0000256" key="5">
    <source>
        <dbReference type="ARBA" id="ARBA00022692"/>
    </source>
</evidence>
<dbReference type="EMBL" id="RRYP01009852">
    <property type="protein sequence ID" value="TNV78782.1"/>
    <property type="molecule type" value="Genomic_DNA"/>
</dbReference>
<dbReference type="PANTHER" id="PTHR38674:SF1">
    <property type="entry name" value="ALKANE 1-MONOOXYGENASE 1"/>
    <property type="match status" value="1"/>
</dbReference>
<dbReference type="AlphaFoldDB" id="A0A8J8T1I1"/>
<keyword evidence="7 12" id="KW-1133">Transmembrane helix</keyword>
<dbReference type="GO" id="GO:0004497">
    <property type="term" value="F:monooxygenase activity"/>
    <property type="evidence" value="ECO:0007669"/>
    <property type="project" value="UniProtKB-KW"/>
</dbReference>
<keyword evidence="9" id="KW-0408">Iron</keyword>
<gene>
    <name evidence="14" type="ORF">FGO68_gene8761</name>
</gene>
<keyword evidence="15" id="KW-1185">Reference proteome</keyword>
<dbReference type="GO" id="GO:0005886">
    <property type="term" value="C:plasma membrane"/>
    <property type="evidence" value="ECO:0007669"/>
    <property type="project" value="UniProtKB-SubCell"/>
</dbReference>
<evidence type="ECO:0000256" key="3">
    <source>
        <dbReference type="ARBA" id="ARBA00022475"/>
    </source>
</evidence>
<dbReference type="OrthoDB" id="507375at2759"/>
<evidence type="ECO:0000256" key="4">
    <source>
        <dbReference type="ARBA" id="ARBA00022519"/>
    </source>
</evidence>
<feature type="transmembrane region" description="Helical" evidence="12">
    <location>
        <begin position="125"/>
        <end position="147"/>
    </location>
</feature>
<feature type="transmembrane region" description="Helical" evidence="12">
    <location>
        <begin position="262"/>
        <end position="281"/>
    </location>
</feature>
<feature type="transmembrane region" description="Helical" evidence="12">
    <location>
        <begin position="400"/>
        <end position="420"/>
    </location>
</feature>
<comment type="subcellular location">
    <subcellularLocation>
        <location evidence="1">Cell inner membrane</location>
        <topology evidence="1">Multi-pass membrane protein</topology>
    </subcellularLocation>
</comment>
<accession>A0A8J8T1I1</accession>
<evidence type="ECO:0000256" key="11">
    <source>
        <dbReference type="ARBA" id="ARBA00023136"/>
    </source>
</evidence>
<evidence type="ECO:0000256" key="1">
    <source>
        <dbReference type="ARBA" id="ARBA00004429"/>
    </source>
</evidence>
<dbReference type="InterPro" id="IPR033885">
    <property type="entry name" value="AlkB/XylM"/>
</dbReference>
<keyword evidence="4" id="KW-0997">Cell inner membrane</keyword>
<keyword evidence="8" id="KW-0560">Oxidoreductase</keyword>
<evidence type="ECO:0000256" key="8">
    <source>
        <dbReference type="ARBA" id="ARBA00023002"/>
    </source>
</evidence>
<evidence type="ECO:0000256" key="6">
    <source>
        <dbReference type="ARBA" id="ARBA00022723"/>
    </source>
</evidence>
<dbReference type="GO" id="GO:0006629">
    <property type="term" value="P:lipid metabolic process"/>
    <property type="evidence" value="ECO:0007669"/>
    <property type="project" value="InterPro"/>
</dbReference>
<dbReference type="InterPro" id="IPR005804">
    <property type="entry name" value="FA_desaturase_dom"/>
</dbReference>
<dbReference type="Proteomes" id="UP000785679">
    <property type="component" value="Unassembled WGS sequence"/>
</dbReference>
<name>A0A8J8T1I1_HALGN</name>
<dbReference type="GO" id="GO:0046872">
    <property type="term" value="F:metal ion binding"/>
    <property type="evidence" value="ECO:0007669"/>
    <property type="project" value="UniProtKB-KW"/>
</dbReference>
<comment type="caution">
    <text evidence="14">The sequence shown here is derived from an EMBL/GenBank/DDBJ whole genome shotgun (WGS) entry which is preliminary data.</text>
</comment>
<evidence type="ECO:0000259" key="13">
    <source>
        <dbReference type="Pfam" id="PF00487"/>
    </source>
</evidence>
<dbReference type="Pfam" id="PF00487">
    <property type="entry name" value="FA_desaturase"/>
    <property type="match status" value="1"/>
</dbReference>
<proteinExistence type="inferred from homology"/>
<keyword evidence="3" id="KW-1003">Cell membrane</keyword>
<comment type="similarity">
    <text evidence="2">Belongs to the fatty acid desaturase type 1 family. AlkB subfamily.</text>
</comment>
<feature type="domain" description="Fatty acid desaturase" evidence="13">
    <location>
        <begin position="134"/>
        <end position="353"/>
    </location>
</feature>
<evidence type="ECO:0000256" key="2">
    <source>
        <dbReference type="ARBA" id="ARBA00010823"/>
    </source>
</evidence>
<sequence length="423" mass="48643">MGADGPEPIRQNITQVKESKDAQGASWADIAPFFASTFSIIGSFILLITGNISWVLWFGLVIVPIQDRLLAEDKKNVNAASVKSFEKDWRFIIPLLTGTFLDFALLIYILIGLGNGTLGASIGDFTILVISNSFLATSVSCIGHELYHRRNKFFKFLGIISHMKFLCGYIPIFHIEIHHKYTGIVERDHGYPPRGKSIYETVEFLGFKSFMDTYYHEENKLKKRGLTNQIDRLIANRVVIYRAIELLYLVALYIFLGWKPLIFQLLFAQLSLMILTTTNYAEHYGLVRKVINADKPNEKKIYEPQTRQHSWDTNAAQSNKLLFNLQRHSDHHLFVYKPYQILDSVENSPQLPFGYTAAFLCAWCWPLWKAVMHPMLDAMEKGEKLTEKQAKDQKSLIDKYLLSIWVPVTIYYVLAVRINIPSF</sequence>
<reference evidence="14" key="1">
    <citation type="submission" date="2019-06" db="EMBL/GenBank/DDBJ databases">
        <authorList>
            <person name="Zheng W."/>
        </authorList>
    </citation>
    <scope>NUCLEOTIDE SEQUENCE</scope>
    <source>
        <strain evidence="14">QDHG01</strain>
    </source>
</reference>
<evidence type="ECO:0000256" key="7">
    <source>
        <dbReference type="ARBA" id="ARBA00022989"/>
    </source>
</evidence>
<keyword evidence="5 12" id="KW-0812">Transmembrane</keyword>
<keyword evidence="10" id="KW-0503">Monooxygenase</keyword>
<feature type="transmembrane region" description="Helical" evidence="12">
    <location>
        <begin position="239"/>
        <end position="256"/>
    </location>
</feature>
<keyword evidence="6" id="KW-0479">Metal-binding</keyword>
<evidence type="ECO:0000256" key="12">
    <source>
        <dbReference type="SAM" id="Phobius"/>
    </source>
</evidence>
<evidence type="ECO:0000256" key="10">
    <source>
        <dbReference type="ARBA" id="ARBA00023033"/>
    </source>
</evidence>
<evidence type="ECO:0000313" key="14">
    <source>
        <dbReference type="EMBL" id="TNV78782.1"/>
    </source>
</evidence>
<protein>
    <recommendedName>
        <fullName evidence="13">Fatty acid desaturase domain-containing protein</fullName>
    </recommendedName>
</protein>
<feature type="transmembrane region" description="Helical" evidence="12">
    <location>
        <begin position="91"/>
        <end position="113"/>
    </location>
</feature>
<dbReference type="PANTHER" id="PTHR38674">
    <property type="entry name" value="ALKANE 1-MONOOXYGENASE 1"/>
    <property type="match status" value="1"/>
</dbReference>
<keyword evidence="11 12" id="KW-0472">Membrane</keyword>
<organism evidence="14 15">
    <name type="scientific">Halteria grandinella</name>
    <dbReference type="NCBI Taxonomy" id="5974"/>
    <lineage>
        <taxon>Eukaryota</taxon>
        <taxon>Sar</taxon>
        <taxon>Alveolata</taxon>
        <taxon>Ciliophora</taxon>
        <taxon>Intramacronucleata</taxon>
        <taxon>Spirotrichea</taxon>
        <taxon>Stichotrichia</taxon>
        <taxon>Sporadotrichida</taxon>
        <taxon>Halteriidae</taxon>
        <taxon>Halteria</taxon>
    </lineage>
</organism>